<keyword evidence="6" id="KW-0689">Ribosomal protein</keyword>
<proteinExistence type="inferred from homology"/>
<dbReference type="InterPro" id="IPR016181">
    <property type="entry name" value="Acyl_CoA_acyltransferase"/>
</dbReference>
<evidence type="ECO:0000256" key="3">
    <source>
        <dbReference type="ARBA" id="ARBA00022679"/>
    </source>
</evidence>
<dbReference type="EMBL" id="JBHSWE010000001">
    <property type="protein sequence ID" value="MFC6670060.1"/>
    <property type="molecule type" value="Genomic_DNA"/>
</dbReference>
<keyword evidence="6" id="KW-0687">Ribonucleoprotein</keyword>
<keyword evidence="7" id="KW-1185">Reference proteome</keyword>
<keyword evidence="3 6" id="KW-0808">Transferase</keyword>
<comment type="caution">
    <text evidence="6">The sequence shown here is derived from an EMBL/GenBank/DDBJ whole genome shotgun (WGS) entry which is preliminary data.</text>
</comment>
<feature type="domain" description="N-acetyltransferase" evidence="5">
    <location>
        <begin position="2"/>
        <end position="147"/>
    </location>
</feature>
<dbReference type="PANTHER" id="PTHR43420">
    <property type="entry name" value="ACETYLTRANSFERASE"/>
    <property type="match status" value="1"/>
</dbReference>
<dbReference type="GO" id="GO:0008999">
    <property type="term" value="F:protein-N-terminal-alanine acetyltransferase activity"/>
    <property type="evidence" value="ECO:0007669"/>
    <property type="project" value="UniProtKB-EC"/>
</dbReference>
<keyword evidence="2" id="KW-0963">Cytoplasm</keyword>
<dbReference type="Pfam" id="PF00583">
    <property type="entry name" value="Acetyltransf_1"/>
    <property type="match status" value="1"/>
</dbReference>
<dbReference type="InterPro" id="IPR000182">
    <property type="entry name" value="GNAT_dom"/>
</dbReference>
<dbReference type="PROSITE" id="PS51186">
    <property type="entry name" value="GNAT"/>
    <property type="match status" value="1"/>
</dbReference>
<dbReference type="InterPro" id="IPR006464">
    <property type="entry name" value="AcTrfase_RimI/Ard1"/>
</dbReference>
<dbReference type="InterPro" id="IPR050680">
    <property type="entry name" value="YpeA/RimI_acetyltransf"/>
</dbReference>
<dbReference type="EC" id="2.3.1.266" evidence="6"/>
<evidence type="ECO:0000313" key="6">
    <source>
        <dbReference type="EMBL" id="MFC6670060.1"/>
    </source>
</evidence>
<dbReference type="SUPFAM" id="SSF55729">
    <property type="entry name" value="Acyl-CoA N-acyltransferases (Nat)"/>
    <property type="match status" value="1"/>
</dbReference>
<evidence type="ECO:0000313" key="7">
    <source>
        <dbReference type="Proteomes" id="UP001596422"/>
    </source>
</evidence>
<name>A0ABW1ZY25_9GAMM</name>
<organism evidence="6 7">
    <name type="scientific">Marinobacterium aestuariivivens</name>
    <dbReference type="NCBI Taxonomy" id="1698799"/>
    <lineage>
        <taxon>Bacteria</taxon>
        <taxon>Pseudomonadati</taxon>
        <taxon>Pseudomonadota</taxon>
        <taxon>Gammaproteobacteria</taxon>
        <taxon>Oceanospirillales</taxon>
        <taxon>Oceanospirillaceae</taxon>
        <taxon>Marinobacterium</taxon>
    </lineage>
</organism>
<dbReference type="PANTHER" id="PTHR43420:SF12">
    <property type="entry name" value="N-ACETYLTRANSFERASE DOMAIN-CONTAINING PROTEIN"/>
    <property type="match status" value="1"/>
</dbReference>
<reference evidence="7" key="1">
    <citation type="journal article" date="2019" name="Int. J. Syst. Evol. Microbiol.">
        <title>The Global Catalogue of Microorganisms (GCM) 10K type strain sequencing project: providing services to taxonomists for standard genome sequencing and annotation.</title>
        <authorList>
            <consortium name="The Broad Institute Genomics Platform"/>
            <consortium name="The Broad Institute Genome Sequencing Center for Infectious Disease"/>
            <person name="Wu L."/>
            <person name="Ma J."/>
        </authorList>
    </citation>
    <scope>NUCLEOTIDE SEQUENCE [LARGE SCALE GENOMIC DNA]</scope>
    <source>
        <strain evidence="7">NBRC 111756</strain>
    </source>
</reference>
<gene>
    <name evidence="6" type="primary">rimI</name>
    <name evidence="6" type="ORF">ACFQDL_08160</name>
</gene>
<dbReference type="RefSeq" id="WP_379908578.1">
    <property type="nucleotide sequence ID" value="NZ_JBHSWE010000001.1"/>
</dbReference>
<dbReference type="NCBIfam" id="TIGR01575">
    <property type="entry name" value="rimI"/>
    <property type="match status" value="1"/>
</dbReference>
<evidence type="ECO:0000256" key="2">
    <source>
        <dbReference type="ARBA" id="ARBA00022490"/>
    </source>
</evidence>
<sequence>MADGRRLVPDDLAALCRLQVCIEPPWSESLLRQRIEGAGSFGLGLFEGDALIGFALFSCLFDEAELLQVAVLPSRRRQGLARKLLQQGMIELSRQDVSRLMLEVRASNAAAIALYRTLGFGEDGRRPNYYPLAGGHEDALLMSCQLPQPQVPGSPR</sequence>
<evidence type="ECO:0000256" key="4">
    <source>
        <dbReference type="ARBA" id="ARBA00023315"/>
    </source>
</evidence>
<keyword evidence="4 6" id="KW-0012">Acyltransferase</keyword>
<evidence type="ECO:0000256" key="1">
    <source>
        <dbReference type="ARBA" id="ARBA00005395"/>
    </source>
</evidence>
<dbReference type="GO" id="GO:0005840">
    <property type="term" value="C:ribosome"/>
    <property type="evidence" value="ECO:0007669"/>
    <property type="project" value="UniProtKB-KW"/>
</dbReference>
<dbReference type="Proteomes" id="UP001596422">
    <property type="component" value="Unassembled WGS sequence"/>
</dbReference>
<dbReference type="CDD" id="cd04301">
    <property type="entry name" value="NAT_SF"/>
    <property type="match status" value="1"/>
</dbReference>
<protein>
    <submittedName>
        <fullName evidence="6">Ribosomal protein S18-alanine N-acetyltransferase</fullName>
        <ecNumber evidence="6">2.3.1.266</ecNumber>
    </submittedName>
</protein>
<evidence type="ECO:0000259" key="5">
    <source>
        <dbReference type="PROSITE" id="PS51186"/>
    </source>
</evidence>
<accession>A0ABW1ZY25</accession>
<comment type="similarity">
    <text evidence="1">Belongs to the acetyltransferase family. RimI subfamily.</text>
</comment>
<dbReference type="Gene3D" id="3.40.630.30">
    <property type="match status" value="1"/>
</dbReference>